<dbReference type="AlphaFoldDB" id="A0A0E0K707"/>
<accession>A0A0E0K707</accession>
<name>A0A0E0K707_ORYPU</name>
<keyword evidence="3" id="KW-1185">Reference proteome</keyword>
<feature type="compositionally biased region" description="Low complexity" evidence="1">
    <location>
        <begin position="42"/>
        <end position="65"/>
    </location>
</feature>
<feature type="region of interest" description="Disordered" evidence="1">
    <location>
        <begin position="35"/>
        <end position="72"/>
    </location>
</feature>
<organism evidence="2">
    <name type="scientific">Oryza punctata</name>
    <name type="common">Red rice</name>
    <dbReference type="NCBI Taxonomy" id="4537"/>
    <lineage>
        <taxon>Eukaryota</taxon>
        <taxon>Viridiplantae</taxon>
        <taxon>Streptophyta</taxon>
        <taxon>Embryophyta</taxon>
        <taxon>Tracheophyta</taxon>
        <taxon>Spermatophyta</taxon>
        <taxon>Magnoliopsida</taxon>
        <taxon>Liliopsida</taxon>
        <taxon>Poales</taxon>
        <taxon>Poaceae</taxon>
        <taxon>BOP clade</taxon>
        <taxon>Oryzoideae</taxon>
        <taxon>Oryzeae</taxon>
        <taxon>Oryzinae</taxon>
        <taxon>Oryza</taxon>
    </lineage>
</organism>
<evidence type="ECO:0000256" key="1">
    <source>
        <dbReference type="SAM" id="MobiDB-lite"/>
    </source>
</evidence>
<dbReference type="Gramene" id="OPUNC02G34800.1">
    <property type="protein sequence ID" value="OPUNC02G34800.1"/>
    <property type="gene ID" value="OPUNC02G34800"/>
</dbReference>
<evidence type="ECO:0000313" key="3">
    <source>
        <dbReference type="Proteomes" id="UP000026962"/>
    </source>
</evidence>
<sequence length="131" mass="13910">MQVLAQQNWAACIRNSQSRCWASRDRHPLQRWSALAVSGVQRRPVSPGDRRSPSSSASPTPTASVNRPPSTPPGRYPYLLVELMAAVSGEPDLEGAAAAALMDLLAGKGSDLLRRGACSCECAICCRSGTD</sequence>
<reference evidence="2" key="2">
    <citation type="submission" date="2018-05" db="EMBL/GenBank/DDBJ databases">
        <title>OpunRS2 (Oryza punctata Reference Sequence Version 2).</title>
        <authorList>
            <person name="Zhang J."/>
            <person name="Kudrna D."/>
            <person name="Lee S."/>
            <person name="Talag J."/>
            <person name="Welchert J."/>
            <person name="Wing R.A."/>
        </authorList>
    </citation>
    <scope>NUCLEOTIDE SEQUENCE [LARGE SCALE GENOMIC DNA]</scope>
</reference>
<protein>
    <submittedName>
        <fullName evidence="2">Uncharacterized protein</fullName>
    </submittedName>
</protein>
<dbReference type="Proteomes" id="UP000026962">
    <property type="component" value="Chromosome 2"/>
</dbReference>
<reference evidence="2" key="1">
    <citation type="submission" date="2015-04" db="UniProtKB">
        <authorList>
            <consortium name="EnsemblPlants"/>
        </authorList>
    </citation>
    <scope>IDENTIFICATION</scope>
</reference>
<dbReference type="HOGENOM" id="CLU_1930932_0_0_1"/>
<proteinExistence type="predicted"/>
<dbReference type="EnsemblPlants" id="OPUNC02G34800.1">
    <property type="protein sequence ID" value="OPUNC02G34800.1"/>
    <property type="gene ID" value="OPUNC02G34800"/>
</dbReference>
<evidence type="ECO:0000313" key="2">
    <source>
        <dbReference type="EnsemblPlants" id="OPUNC02G34800.1"/>
    </source>
</evidence>